<feature type="non-terminal residue" evidence="2">
    <location>
        <position position="61"/>
    </location>
</feature>
<proteinExistence type="predicted"/>
<protein>
    <submittedName>
        <fullName evidence="2">Uncharacterized protein</fullName>
    </submittedName>
</protein>
<name>A0A9D3ZPZ9_9ROSI</name>
<feature type="compositionally biased region" description="Basic and acidic residues" evidence="1">
    <location>
        <begin position="29"/>
        <end position="38"/>
    </location>
</feature>
<dbReference type="EMBL" id="JAIQCV010000010">
    <property type="protein sequence ID" value="KAH1055780.1"/>
    <property type="molecule type" value="Genomic_DNA"/>
</dbReference>
<sequence>MILKDTKEDESDKEPYSPKPVEGSTNPELRVEPKEEPVRLSVEPEFTAPMPTSASTSKKPE</sequence>
<evidence type="ECO:0000313" key="2">
    <source>
        <dbReference type="EMBL" id="KAH1055780.1"/>
    </source>
</evidence>
<feature type="compositionally biased region" description="Polar residues" evidence="1">
    <location>
        <begin position="50"/>
        <end position="61"/>
    </location>
</feature>
<reference evidence="2 3" key="1">
    <citation type="journal article" date="2021" name="Plant Biotechnol. J.">
        <title>Multi-omics assisted identification of the key and species-specific regulatory components of drought-tolerant mechanisms in Gossypium stocksii.</title>
        <authorList>
            <person name="Yu D."/>
            <person name="Ke L."/>
            <person name="Zhang D."/>
            <person name="Wu Y."/>
            <person name="Sun Y."/>
            <person name="Mei J."/>
            <person name="Sun J."/>
            <person name="Sun Y."/>
        </authorList>
    </citation>
    <scope>NUCLEOTIDE SEQUENCE [LARGE SCALE GENOMIC DNA]</scope>
    <source>
        <strain evidence="3">cv. E1</strain>
        <tissue evidence="2">Leaf</tissue>
    </source>
</reference>
<organism evidence="2 3">
    <name type="scientific">Gossypium stocksii</name>
    <dbReference type="NCBI Taxonomy" id="47602"/>
    <lineage>
        <taxon>Eukaryota</taxon>
        <taxon>Viridiplantae</taxon>
        <taxon>Streptophyta</taxon>
        <taxon>Embryophyta</taxon>
        <taxon>Tracheophyta</taxon>
        <taxon>Spermatophyta</taxon>
        <taxon>Magnoliopsida</taxon>
        <taxon>eudicotyledons</taxon>
        <taxon>Gunneridae</taxon>
        <taxon>Pentapetalae</taxon>
        <taxon>rosids</taxon>
        <taxon>malvids</taxon>
        <taxon>Malvales</taxon>
        <taxon>Malvaceae</taxon>
        <taxon>Malvoideae</taxon>
        <taxon>Gossypium</taxon>
    </lineage>
</organism>
<accession>A0A9D3ZPZ9</accession>
<evidence type="ECO:0000256" key="1">
    <source>
        <dbReference type="SAM" id="MobiDB-lite"/>
    </source>
</evidence>
<comment type="caution">
    <text evidence="2">The sequence shown here is derived from an EMBL/GenBank/DDBJ whole genome shotgun (WGS) entry which is preliminary data.</text>
</comment>
<gene>
    <name evidence="2" type="ORF">J1N35_033845</name>
</gene>
<dbReference type="AlphaFoldDB" id="A0A9D3ZPZ9"/>
<feature type="region of interest" description="Disordered" evidence="1">
    <location>
        <begin position="1"/>
        <end position="61"/>
    </location>
</feature>
<keyword evidence="3" id="KW-1185">Reference proteome</keyword>
<dbReference type="Proteomes" id="UP000828251">
    <property type="component" value="Unassembled WGS sequence"/>
</dbReference>
<evidence type="ECO:0000313" key="3">
    <source>
        <dbReference type="Proteomes" id="UP000828251"/>
    </source>
</evidence>